<sequence length="127" mass="12331">MANLHGVETIELTSGTVAVTTIQTAIIGLVGTAPDASAGTPASASTGTPILDNVVDFAATVAGRSGNVVVVEAVAGIPNEENPAAIETSAAWNAEALTLTITLGCDETGKLTASPSAVATAVGAVDD</sequence>
<feature type="non-terminal residue" evidence="1">
    <location>
        <position position="127"/>
    </location>
</feature>
<name>A0A6L3X7P0_9ENTR</name>
<dbReference type="AlphaFoldDB" id="A0A6L3X7P0"/>
<accession>A0A6L3X7P0</accession>
<comment type="caution">
    <text evidence="1">The sequence shown here is derived from an EMBL/GenBank/DDBJ whole genome shotgun (WGS) entry which is preliminary data.</text>
</comment>
<reference evidence="1 2" key="1">
    <citation type="submission" date="2019-09" db="EMBL/GenBank/DDBJ databases">
        <title>Reversal of blaTEM antimicrobial resistance by CRISPR-Cas9 in clinical E. coli and other Enterobacteriaceae strains.</title>
        <authorList>
            <person name="Tagliaferri T."/>
            <person name="Guimaraes N."/>
            <person name="Pereira M."/>
            <person name="Felicori L."/>
            <person name="Horz H.-P."/>
            <person name="Santos S."/>
            <person name="Mendes T."/>
        </authorList>
    </citation>
    <scope>NUCLEOTIDE SEQUENCE [LARGE SCALE GENOMIC DNA]</scope>
    <source>
        <strain evidence="1 2">E2_blaTEM_MG</strain>
    </source>
</reference>
<organism evidence="1 2">
    <name type="scientific">Enterobacter hormaechei</name>
    <dbReference type="NCBI Taxonomy" id="158836"/>
    <lineage>
        <taxon>Bacteria</taxon>
        <taxon>Pseudomonadati</taxon>
        <taxon>Pseudomonadota</taxon>
        <taxon>Gammaproteobacteria</taxon>
        <taxon>Enterobacterales</taxon>
        <taxon>Enterobacteriaceae</taxon>
        <taxon>Enterobacter</taxon>
        <taxon>Enterobacter cloacae complex</taxon>
    </lineage>
</organism>
<evidence type="ECO:0000313" key="1">
    <source>
        <dbReference type="EMBL" id="KAB2469961.1"/>
    </source>
</evidence>
<evidence type="ECO:0000313" key="2">
    <source>
        <dbReference type="Proteomes" id="UP000476281"/>
    </source>
</evidence>
<dbReference type="Proteomes" id="UP000476281">
    <property type="component" value="Unassembled WGS sequence"/>
</dbReference>
<proteinExistence type="predicted"/>
<dbReference type="EMBL" id="WBSZ01001853">
    <property type="protein sequence ID" value="KAB2469961.1"/>
    <property type="molecule type" value="Genomic_DNA"/>
</dbReference>
<gene>
    <name evidence="1" type="ORF">F9C29_29650</name>
</gene>
<protein>
    <submittedName>
        <fullName evidence="1">Phage tail protein</fullName>
    </submittedName>
</protein>